<keyword evidence="3" id="KW-1185">Reference proteome</keyword>
<feature type="region of interest" description="Disordered" evidence="1">
    <location>
        <begin position="95"/>
        <end position="119"/>
    </location>
</feature>
<organism evidence="2 3">
    <name type="scientific">Eumeta variegata</name>
    <name type="common">Bagworm moth</name>
    <name type="synonym">Eumeta japonica</name>
    <dbReference type="NCBI Taxonomy" id="151549"/>
    <lineage>
        <taxon>Eukaryota</taxon>
        <taxon>Metazoa</taxon>
        <taxon>Ecdysozoa</taxon>
        <taxon>Arthropoda</taxon>
        <taxon>Hexapoda</taxon>
        <taxon>Insecta</taxon>
        <taxon>Pterygota</taxon>
        <taxon>Neoptera</taxon>
        <taxon>Endopterygota</taxon>
        <taxon>Lepidoptera</taxon>
        <taxon>Glossata</taxon>
        <taxon>Ditrysia</taxon>
        <taxon>Tineoidea</taxon>
        <taxon>Psychidae</taxon>
        <taxon>Oiketicinae</taxon>
        <taxon>Eumeta</taxon>
    </lineage>
</organism>
<dbReference type="Proteomes" id="UP000299102">
    <property type="component" value="Unassembled WGS sequence"/>
</dbReference>
<reference evidence="2 3" key="1">
    <citation type="journal article" date="2019" name="Commun. Biol.">
        <title>The bagworm genome reveals a unique fibroin gene that provides high tensile strength.</title>
        <authorList>
            <person name="Kono N."/>
            <person name="Nakamura H."/>
            <person name="Ohtoshi R."/>
            <person name="Tomita M."/>
            <person name="Numata K."/>
            <person name="Arakawa K."/>
        </authorList>
    </citation>
    <scope>NUCLEOTIDE SEQUENCE [LARGE SCALE GENOMIC DNA]</scope>
</reference>
<gene>
    <name evidence="2" type="ORF">EVAR_50878_1</name>
</gene>
<evidence type="ECO:0000313" key="2">
    <source>
        <dbReference type="EMBL" id="GBP70772.1"/>
    </source>
</evidence>
<evidence type="ECO:0000313" key="3">
    <source>
        <dbReference type="Proteomes" id="UP000299102"/>
    </source>
</evidence>
<proteinExistence type="predicted"/>
<sequence>MRAFLKLRARVDGLAGRFARPPSAVEAGRRSVGSDGHWSDLQIIETLILTNRNPCSSCRYRTLTEYRREVTALAVSSRSPSESSYSRSILTLPSMFSKESDERPAPAPAPQPPATAAER</sequence>
<accession>A0A4C1Y7I1</accession>
<protein>
    <submittedName>
        <fullName evidence="2">Uncharacterized protein</fullName>
    </submittedName>
</protein>
<dbReference type="AlphaFoldDB" id="A0A4C1Y7I1"/>
<evidence type="ECO:0000256" key="1">
    <source>
        <dbReference type="SAM" id="MobiDB-lite"/>
    </source>
</evidence>
<comment type="caution">
    <text evidence="2">The sequence shown here is derived from an EMBL/GenBank/DDBJ whole genome shotgun (WGS) entry which is preliminary data.</text>
</comment>
<dbReference type="EMBL" id="BGZK01001085">
    <property type="protein sequence ID" value="GBP70772.1"/>
    <property type="molecule type" value="Genomic_DNA"/>
</dbReference>
<name>A0A4C1Y7I1_EUMVA</name>